<reference evidence="1 2" key="1">
    <citation type="journal article" date="2013" name="Nat. Genet.">
        <title>The high-quality draft genome of peach (Prunus persica) identifies unique patterns of genetic diversity, domestication and genome evolution.</title>
        <authorList>
            <consortium name="International Peach Genome Initiative"/>
            <person name="Verde I."/>
            <person name="Abbott A.G."/>
            <person name="Scalabrin S."/>
            <person name="Jung S."/>
            <person name="Shu S."/>
            <person name="Marroni F."/>
            <person name="Zhebentyayeva T."/>
            <person name="Dettori M.T."/>
            <person name="Grimwood J."/>
            <person name="Cattonaro F."/>
            <person name="Zuccolo A."/>
            <person name="Rossini L."/>
            <person name="Jenkins J."/>
            <person name="Vendramin E."/>
            <person name="Meisel L.A."/>
            <person name="Decroocq V."/>
            <person name="Sosinski B."/>
            <person name="Prochnik S."/>
            <person name="Mitros T."/>
            <person name="Policriti A."/>
            <person name="Cipriani G."/>
            <person name="Dondini L."/>
            <person name="Ficklin S."/>
            <person name="Goodstein D.M."/>
            <person name="Xuan P."/>
            <person name="Del Fabbro C."/>
            <person name="Aramini V."/>
            <person name="Copetti D."/>
            <person name="Gonzalez S."/>
            <person name="Horner D.S."/>
            <person name="Falchi R."/>
            <person name="Lucas S."/>
            <person name="Mica E."/>
            <person name="Maldonado J."/>
            <person name="Lazzari B."/>
            <person name="Bielenberg D."/>
            <person name="Pirona R."/>
            <person name="Miculan M."/>
            <person name="Barakat A."/>
            <person name="Testolin R."/>
            <person name="Stella A."/>
            <person name="Tartarini S."/>
            <person name="Tonutti P."/>
            <person name="Arus P."/>
            <person name="Orellana A."/>
            <person name="Wells C."/>
            <person name="Main D."/>
            <person name="Vizzotto G."/>
            <person name="Silva H."/>
            <person name="Salamini F."/>
            <person name="Schmutz J."/>
            <person name="Morgante M."/>
            <person name="Rokhsar D.S."/>
        </authorList>
    </citation>
    <scope>NUCLEOTIDE SEQUENCE [LARGE SCALE GENOMIC DNA]</scope>
    <source>
        <strain evidence="2">cv. Nemared</strain>
    </source>
</reference>
<accession>A0A251PMU4</accession>
<dbReference type="AlphaFoldDB" id="A0A251PMU4"/>
<name>A0A251PMU4_PRUPE</name>
<dbReference type="EMBL" id="CM007654">
    <property type="protein sequence ID" value="ONI12901.1"/>
    <property type="molecule type" value="Genomic_DNA"/>
</dbReference>
<gene>
    <name evidence="1" type="ORF">PRUPE_4G190600</name>
</gene>
<dbReference type="Gramene" id="ONI12901">
    <property type="protein sequence ID" value="ONI12901"/>
    <property type="gene ID" value="PRUPE_4G190600"/>
</dbReference>
<evidence type="ECO:0000313" key="1">
    <source>
        <dbReference type="EMBL" id="ONI12901.1"/>
    </source>
</evidence>
<proteinExistence type="predicted"/>
<sequence>MTKIESTVVAIYMRYLYDLLKKSNMEDYILNNMSASTQDHNQSLNKQRLQGTNLLNQRLQATWIDP</sequence>
<organism evidence="1 2">
    <name type="scientific">Prunus persica</name>
    <name type="common">Peach</name>
    <name type="synonym">Amygdalus persica</name>
    <dbReference type="NCBI Taxonomy" id="3760"/>
    <lineage>
        <taxon>Eukaryota</taxon>
        <taxon>Viridiplantae</taxon>
        <taxon>Streptophyta</taxon>
        <taxon>Embryophyta</taxon>
        <taxon>Tracheophyta</taxon>
        <taxon>Spermatophyta</taxon>
        <taxon>Magnoliopsida</taxon>
        <taxon>eudicotyledons</taxon>
        <taxon>Gunneridae</taxon>
        <taxon>Pentapetalae</taxon>
        <taxon>rosids</taxon>
        <taxon>fabids</taxon>
        <taxon>Rosales</taxon>
        <taxon>Rosaceae</taxon>
        <taxon>Amygdaloideae</taxon>
        <taxon>Amygdaleae</taxon>
        <taxon>Prunus</taxon>
    </lineage>
</organism>
<dbReference type="Proteomes" id="UP000006882">
    <property type="component" value="Chromosome G4"/>
</dbReference>
<protein>
    <submittedName>
        <fullName evidence="1">Uncharacterized protein</fullName>
    </submittedName>
</protein>
<keyword evidence="2" id="KW-1185">Reference proteome</keyword>
<evidence type="ECO:0000313" key="2">
    <source>
        <dbReference type="Proteomes" id="UP000006882"/>
    </source>
</evidence>